<feature type="chain" id="PRO_5031486201" evidence="1">
    <location>
        <begin position="27"/>
        <end position="123"/>
    </location>
</feature>
<dbReference type="EMBL" id="JABBGM010000012">
    <property type="protein sequence ID" value="NML95720.1"/>
    <property type="molecule type" value="Genomic_DNA"/>
</dbReference>
<evidence type="ECO:0000256" key="1">
    <source>
        <dbReference type="SAM" id="SignalP"/>
    </source>
</evidence>
<comment type="caution">
    <text evidence="2">The sequence shown here is derived from an EMBL/GenBank/DDBJ whole genome shotgun (WGS) entry which is preliminary data.</text>
</comment>
<evidence type="ECO:0000313" key="3">
    <source>
        <dbReference type="Proteomes" id="UP000583556"/>
    </source>
</evidence>
<protein>
    <submittedName>
        <fullName evidence="2">Copper-binding protein</fullName>
    </submittedName>
</protein>
<gene>
    <name evidence="2" type="ORF">HHL27_18770</name>
</gene>
<accession>A0A7Y0GB42</accession>
<proteinExistence type="predicted"/>
<dbReference type="Pfam" id="PF11604">
    <property type="entry name" value="CusF_Ec"/>
    <property type="match status" value="1"/>
</dbReference>
<dbReference type="PROSITE" id="PS51257">
    <property type="entry name" value="PROKAR_LIPOPROTEIN"/>
    <property type="match status" value="1"/>
</dbReference>
<dbReference type="RefSeq" id="WP_169494927.1">
    <property type="nucleotide sequence ID" value="NZ_JABBGM010000012.1"/>
</dbReference>
<name>A0A7Y0GB42_9SPHN</name>
<dbReference type="Gene3D" id="2.40.50.320">
    <property type="entry name" value="Copper binding periplasmic protein CusF"/>
    <property type="match status" value="1"/>
</dbReference>
<dbReference type="AlphaFoldDB" id="A0A7Y0GB42"/>
<keyword evidence="3" id="KW-1185">Reference proteome</keyword>
<evidence type="ECO:0000313" key="2">
    <source>
        <dbReference type="EMBL" id="NML95720.1"/>
    </source>
</evidence>
<dbReference type="InterPro" id="IPR042230">
    <property type="entry name" value="CusF_sf"/>
</dbReference>
<feature type="signal peptide" evidence="1">
    <location>
        <begin position="1"/>
        <end position="26"/>
    </location>
</feature>
<dbReference type="Proteomes" id="UP000583556">
    <property type="component" value="Unassembled WGS sequence"/>
</dbReference>
<organism evidence="2 3">
    <name type="scientific">Novosphingobium olei</name>
    <dbReference type="NCBI Taxonomy" id="2728851"/>
    <lineage>
        <taxon>Bacteria</taxon>
        <taxon>Pseudomonadati</taxon>
        <taxon>Pseudomonadota</taxon>
        <taxon>Alphaproteobacteria</taxon>
        <taxon>Sphingomonadales</taxon>
        <taxon>Sphingomonadaceae</taxon>
        <taxon>Novosphingobium</taxon>
    </lineage>
</organism>
<keyword evidence="1" id="KW-0732">Signal</keyword>
<sequence>MTRTMTVVTGLALVAALAGCQKQAEAPAPAPSSSMMSGNMGTMPMAGAMKHGQATGTVTAIDTAKGTITLDHGPMMGLDWPAMKMGFTAKPEQLAGLKIGDKVDFEIDWDGKAGTVTKVRKVN</sequence>
<reference evidence="2 3" key="1">
    <citation type="submission" date="2020-04" db="EMBL/GenBank/DDBJ databases">
        <title>Novosphingobium sp. TW-4 isolated from soil.</title>
        <authorList>
            <person name="Dahal R.H."/>
            <person name="Chaudhary D.K."/>
        </authorList>
    </citation>
    <scope>NUCLEOTIDE SEQUENCE [LARGE SCALE GENOMIC DNA]</scope>
    <source>
        <strain evidence="2 3">TW-4</strain>
    </source>
</reference>
<dbReference type="InterPro" id="IPR021647">
    <property type="entry name" value="CusF_Ec"/>
</dbReference>